<accession>A0A812YJ47</accession>
<name>A0A812YJ47_9DINO</name>
<evidence type="ECO:0000256" key="4">
    <source>
        <dbReference type="ARBA" id="ARBA00022777"/>
    </source>
</evidence>
<dbReference type="AlphaFoldDB" id="A0A812YJ47"/>
<evidence type="ECO:0000256" key="5">
    <source>
        <dbReference type="ARBA" id="ARBA00022840"/>
    </source>
</evidence>
<dbReference type="InterPro" id="IPR011009">
    <property type="entry name" value="Kinase-like_dom_sf"/>
</dbReference>
<comment type="caution">
    <text evidence="7">The sequence shown here is derived from an EMBL/GenBank/DDBJ whole genome shotgun (WGS) entry which is preliminary data.</text>
</comment>
<keyword evidence="1" id="KW-0723">Serine/threonine-protein kinase</keyword>
<dbReference type="Gene3D" id="3.10.129.10">
    <property type="entry name" value="Hotdog Thioesterase"/>
    <property type="match status" value="1"/>
</dbReference>
<evidence type="ECO:0000313" key="8">
    <source>
        <dbReference type="Proteomes" id="UP000601435"/>
    </source>
</evidence>
<dbReference type="SUPFAM" id="SSF54637">
    <property type="entry name" value="Thioesterase/thiol ester dehydrase-isomerase"/>
    <property type="match status" value="1"/>
</dbReference>
<keyword evidence="2" id="KW-0808">Transferase</keyword>
<dbReference type="OrthoDB" id="192887at2759"/>
<keyword evidence="3" id="KW-0547">Nucleotide-binding</keyword>
<keyword evidence="4" id="KW-0418">Kinase</keyword>
<proteinExistence type="predicted"/>
<dbReference type="SUPFAM" id="SSF56112">
    <property type="entry name" value="Protein kinase-like (PK-like)"/>
    <property type="match status" value="1"/>
</dbReference>
<dbReference type="Gene3D" id="3.30.200.20">
    <property type="entry name" value="Phosphorylase Kinase, domain 1"/>
    <property type="match status" value="1"/>
</dbReference>
<dbReference type="GO" id="GO:0005524">
    <property type="term" value="F:ATP binding"/>
    <property type="evidence" value="ECO:0007669"/>
    <property type="project" value="UniProtKB-KW"/>
</dbReference>
<dbReference type="FunFam" id="1.10.510.10:FF:000624">
    <property type="entry name" value="Mitogen-activated protein kinase"/>
    <property type="match status" value="1"/>
</dbReference>
<evidence type="ECO:0000256" key="1">
    <source>
        <dbReference type="ARBA" id="ARBA00022527"/>
    </source>
</evidence>
<evidence type="ECO:0000259" key="6">
    <source>
        <dbReference type="PROSITE" id="PS50011"/>
    </source>
</evidence>
<dbReference type="InterPro" id="IPR000719">
    <property type="entry name" value="Prot_kinase_dom"/>
</dbReference>
<reference evidence="7" key="1">
    <citation type="submission" date="2021-02" db="EMBL/GenBank/DDBJ databases">
        <authorList>
            <person name="Dougan E. K."/>
            <person name="Rhodes N."/>
            <person name="Thang M."/>
            <person name="Chan C."/>
        </authorList>
    </citation>
    <scope>NUCLEOTIDE SEQUENCE</scope>
</reference>
<feature type="domain" description="Protein kinase" evidence="6">
    <location>
        <begin position="1"/>
        <end position="508"/>
    </location>
</feature>
<dbReference type="Gene3D" id="1.10.510.10">
    <property type="entry name" value="Transferase(Phosphotransferase) domain 1"/>
    <property type="match status" value="2"/>
</dbReference>
<dbReference type="Pfam" id="PF00069">
    <property type="entry name" value="Pkinase"/>
    <property type="match status" value="2"/>
</dbReference>
<sequence>MLRDPTKFDKFAMKKVLYAFNNSTDAQRTYREVSYLMEFGSHTNIVYVHDVLVSADDKHLYIVTDLMESDLCRAIKCNSLGIVHKSLISYQVLRALKYIHSAGVMHRDLKPGNIFVDRFGGRFWVGQVLVWPACNFAEECPGALLSQALRFAHIKKTRQWLVEWLIFCFSSIQQVTHADSESAWSKHLGEDARLLDLKREMMLAGRSDKQFIWQTCTGPRRIEDCRIFHCRRGDVDREVSLDAPEAVEGKTRICGVIRVGDELNGHPGLLHGGFSAAVIDDFTGLATWIEKEAQDLGKDAKIFTAHLDLSYRRPLKSNAEYLVEVCVDRVERQKKVILNAAIYDNTDHACVKGRLTPPLEMESCSAPGDMATKATKRLTDYIGPRWYRSPEQLLGARCYFTAVDIWAWGCIVAEMHLGKPILKGSSTIDMMHNIVELLGTPLEADVDAMQAQYAHMSLQQLPISLPTVAFAEIIPDCSQVLCDLLELCFQWNPMKRLTAVEALRHPFLSAFHDPDAEPVFGHRLELTLPDGHKFSTSQYRDQMYADIIGLEKSKLRVDETRKAQALLEAMEEQDIP</sequence>
<keyword evidence="5" id="KW-0067">ATP-binding</keyword>
<dbReference type="GO" id="GO:0004674">
    <property type="term" value="F:protein serine/threonine kinase activity"/>
    <property type="evidence" value="ECO:0007669"/>
    <property type="project" value="UniProtKB-KW"/>
</dbReference>
<dbReference type="PROSITE" id="PS50011">
    <property type="entry name" value="PROTEIN_KINASE_DOM"/>
    <property type="match status" value="1"/>
</dbReference>
<dbReference type="SMART" id="SM00220">
    <property type="entry name" value="S_TKc"/>
    <property type="match status" value="1"/>
</dbReference>
<evidence type="ECO:0000313" key="7">
    <source>
        <dbReference type="EMBL" id="CAE7773280.1"/>
    </source>
</evidence>
<organism evidence="7 8">
    <name type="scientific">Symbiodinium necroappetens</name>
    <dbReference type="NCBI Taxonomy" id="1628268"/>
    <lineage>
        <taxon>Eukaryota</taxon>
        <taxon>Sar</taxon>
        <taxon>Alveolata</taxon>
        <taxon>Dinophyceae</taxon>
        <taxon>Suessiales</taxon>
        <taxon>Symbiodiniaceae</taxon>
        <taxon>Symbiodinium</taxon>
    </lineage>
</organism>
<dbReference type="InterPro" id="IPR008271">
    <property type="entry name" value="Ser/Thr_kinase_AS"/>
</dbReference>
<evidence type="ECO:0000256" key="3">
    <source>
        <dbReference type="ARBA" id="ARBA00022741"/>
    </source>
</evidence>
<dbReference type="PROSITE" id="PS00108">
    <property type="entry name" value="PROTEIN_KINASE_ST"/>
    <property type="match status" value="1"/>
</dbReference>
<dbReference type="Proteomes" id="UP000601435">
    <property type="component" value="Unassembled WGS sequence"/>
</dbReference>
<dbReference type="InterPro" id="IPR050117">
    <property type="entry name" value="MAPK"/>
</dbReference>
<gene>
    <name evidence="7" type="primary">erkB</name>
    <name evidence="7" type="ORF">SNEC2469_LOCUS22603</name>
</gene>
<dbReference type="PANTHER" id="PTHR24055">
    <property type="entry name" value="MITOGEN-ACTIVATED PROTEIN KINASE"/>
    <property type="match status" value="1"/>
</dbReference>
<evidence type="ECO:0000256" key="2">
    <source>
        <dbReference type="ARBA" id="ARBA00022679"/>
    </source>
</evidence>
<dbReference type="InterPro" id="IPR029069">
    <property type="entry name" value="HotDog_dom_sf"/>
</dbReference>
<dbReference type="EMBL" id="CAJNJA010041252">
    <property type="protein sequence ID" value="CAE7773280.1"/>
    <property type="molecule type" value="Genomic_DNA"/>
</dbReference>
<protein>
    <submittedName>
        <fullName evidence="7">ErkB protein</fullName>
    </submittedName>
</protein>
<keyword evidence="8" id="KW-1185">Reference proteome</keyword>